<feature type="transmembrane region" description="Helical" evidence="1">
    <location>
        <begin position="142"/>
        <end position="160"/>
    </location>
</feature>
<dbReference type="PANTHER" id="PTHR35797:SF1">
    <property type="entry name" value="PROTEASE"/>
    <property type="match status" value="1"/>
</dbReference>
<dbReference type="GO" id="GO:0006508">
    <property type="term" value="P:proteolysis"/>
    <property type="evidence" value="ECO:0007669"/>
    <property type="project" value="UniProtKB-KW"/>
</dbReference>
<keyword evidence="1" id="KW-0812">Transmembrane</keyword>
<dbReference type="EMBL" id="FOAW01000002">
    <property type="protein sequence ID" value="SEK46612.1"/>
    <property type="molecule type" value="Genomic_DNA"/>
</dbReference>
<feature type="transmembrane region" description="Helical" evidence="1">
    <location>
        <begin position="233"/>
        <end position="253"/>
    </location>
</feature>
<accession>A0A1H7HBA0</accession>
<keyword evidence="3" id="KW-0645">Protease</keyword>
<proteinExistence type="predicted"/>
<dbReference type="Proteomes" id="UP000198677">
    <property type="component" value="Unassembled WGS sequence"/>
</dbReference>
<evidence type="ECO:0000313" key="4">
    <source>
        <dbReference type="Proteomes" id="UP000198677"/>
    </source>
</evidence>
<dbReference type="RefSeq" id="WP_072750552.1">
    <property type="nucleotide sequence ID" value="NZ_FOAW01000002.1"/>
</dbReference>
<feature type="transmembrane region" description="Helical" evidence="1">
    <location>
        <begin position="9"/>
        <end position="26"/>
    </location>
</feature>
<dbReference type="GO" id="GO:0004175">
    <property type="term" value="F:endopeptidase activity"/>
    <property type="evidence" value="ECO:0007669"/>
    <property type="project" value="UniProtKB-ARBA"/>
</dbReference>
<keyword evidence="3" id="KW-0378">Hydrolase</keyword>
<feature type="transmembrane region" description="Helical" evidence="1">
    <location>
        <begin position="199"/>
        <end position="221"/>
    </location>
</feature>
<evidence type="ECO:0000256" key="1">
    <source>
        <dbReference type="SAM" id="Phobius"/>
    </source>
</evidence>
<feature type="transmembrane region" description="Helical" evidence="1">
    <location>
        <begin position="172"/>
        <end position="192"/>
    </location>
</feature>
<dbReference type="AlphaFoldDB" id="A0A1H7HBA0"/>
<evidence type="ECO:0000259" key="2">
    <source>
        <dbReference type="Pfam" id="PF02517"/>
    </source>
</evidence>
<evidence type="ECO:0000313" key="3">
    <source>
        <dbReference type="EMBL" id="SEK46612.1"/>
    </source>
</evidence>
<feature type="domain" description="CAAX prenyl protease 2/Lysostaphin resistance protein A-like" evidence="2">
    <location>
        <begin position="110"/>
        <end position="211"/>
    </location>
</feature>
<keyword evidence="1" id="KW-0472">Membrane</keyword>
<feature type="transmembrane region" description="Helical" evidence="1">
    <location>
        <begin position="32"/>
        <end position="50"/>
    </location>
</feature>
<dbReference type="GO" id="GO:0080120">
    <property type="term" value="P:CAAX-box protein maturation"/>
    <property type="evidence" value="ECO:0007669"/>
    <property type="project" value="UniProtKB-ARBA"/>
</dbReference>
<feature type="transmembrane region" description="Helical" evidence="1">
    <location>
        <begin position="105"/>
        <end position="122"/>
    </location>
</feature>
<organism evidence="3 4">
    <name type="scientific">Rhodococcus maanshanensis</name>
    <dbReference type="NCBI Taxonomy" id="183556"/>
    <lineage>
        <taxon>Bacteria</taxon>
        <taxon>Bacillati</taxon>
        <taxon>Actinomycetota</taxon>
        <taxon>Actinomycetes</taxon>
        <taxon>Mycobacteriales</taxon>
        <taxon>Nocardiaceae</taxon>
        <taxon>Rhodococcus</taxon>
    </lineage>
</organism>
<dbReference type="Pfam" id="PF02517">
    <property type="entry name" value="Rce1-like"/>
    <property type="match status" value="1"/>
</dbReference>
<keyword evidence="1" id="KW-1133">Transmembrane helix</keyword>
<protein>
    <submittedName>
        <fullName evidence="3">CAAX protease self-immunity</fullName>
    </submittedName>
</protein>
<keyword evidence="4" id="KW-1185">Reference proteome</keyword>
<feature type="transmembrane region" description="Helical" evidence="1">
    <location>
        <begin position="71"/>
        <end position="93"/>
    </location>
</feature>
<gene>
    <name evidence="3" type="ORF">SAMN05444583_10248</name>
</gene>
<dbReference type="PANTHER" id="PTHR35797">
    <property type="entry name" value="PROTEASE-RELATED"/>
    <property type="match status" value="1"/>
</dbReference>
<name>A0A1H7HBA0_9NOCA</name>
<dbReference type="InterPro" id="IPR042150">
    <property type="entry name" value="MmRce1-like"/>
</dbReference>
<dbReference type="InterPro" id="IPR003675">
    <property type="entry name" value="Rce1/LyrA-like_dom"/>
</dbReference>
<sequence length="274" mass="29455">MFPRLPDRTASIVYIALVLAVALGTANIAEGLLLAVSPLLTVLVMMLVVTREGYRRAGWRPLGMTRLGLRYWPYTLLATAGVSALAIVGVVLAGAGSLTAPSGDWLRSSLLLCITGPILAFAEEIGWRGYLQPRLEFLGERWAMFVVGVVWICWHLPYILLTPNYHAEGQRALVLILFGSTVVAFSFLFGYLRIRSGSVWPAVLAHFAHNASFAVLATYAITTDRPVVVNEYLAGDTGLFVLVGTAAFAIALARRGATVGGDPVELSPQTPGRG</sequence>
<reference evidence="4" key="1">
    <citation type="submission" date="2016-10" db="EMBL/GenBank/DDBJ databases">
        <authorList>
            <person name="Varghese N."/>
            <person name="Submissions S."/>
        </authorList>
    </citation>
    <scope>NUCLEOTIDE SEQUENCE [LARGE SCALE GENOMIC DNA]</scope>
    <source>
        <strain evidence="4">DSM 44675</strain>
    </source>
</reference>